<feature type="domain" description="C2H2-type" evidence="1">
    <location>
        <begin position="114"/>
        <end position="136"/>
    </location>
</feature>
<dbReference type="OrthoDB" id="6077919at2759"/>
<accession>A0A395NYG4</accession>
<dbReference type="AlphaFoldDB" id="A0A395NYG4"/>
<dbReference type="Pfam" id="PF12756">
    <property type="entry name" value="zf-C2H2_2"/>
    <property type="match status" value="1"/>
</dbReference>
<dbReference type="EMBL" id="PXOA01000064">
    <property type="protein sequence ID" value="RFU81136.1"/>
    <property type="molecule type" value="Genomic_DNA"/>
</dbReference>
<evidence type="ECO:0000313" key="3">
    <source>
        <dbReference type="Proteomes" id="UP000266272"/>
    </source>
</evidence>
<dbReference type="Gene3D" id="3.30.160.60">
    <property type="entry name" value="Classic Zinc Finger"/>
    <property type="match status" value="1"/>
</dbReference>
<dbReference type="SMART" id="SM00355">
    <property type="entry name" value="ZnF_C2H2"/>
    <property type="match status" value="3"/>
</dbReference>
<gene>
    <name evidence="2" type="ORF">TARUN_1045</name>
</gene>
<comment type="caution">
    <text evidence="2">The sequence shown here is derived from an EMBL/GenBank/DDBJ whole genome shotgun (WGS) entry which is preliminary data.</text>
</comment>
<sequence length="144" mass="16602">MASFTLLSPISTPGLSKHGTQSPPTKPAWQPFAPILLFDGIDRENLNTHRDLKGHWPKCDVCDAKFENQLDRKKHVELKKHWIVCEVCQAGFETKRSCEQHKTAKGHWARDIQCQTCNRMFCTQEAVEAHMRAKGHFRVDTLEY</sequence>
<evidence type="ECO:0000259" key="1">
    <source>
        <dbReference type="PROSITE" id="PS00028"/>
    </source>
</evidence>
<name>A0A395NYG4_TRIAR</name>
<proteinExistence type="predicted"/>
<dbReference type="InterPro" id="IPR013087">
    <property type="entry name" value="Znf_C2H2_type"/>
</dbReference>
<keyword evidence="3" id="KW-1185">Reference proteome</keyword>
<organism evidence="2 3">
    <name type="scientific">Trichoderma arundinaceum</name>
    <dbReference type="NCBI Taxonomy" id="490622"/>
    <lineage>
        <taxon>Eukaryota</taxon>
        <taxon>Fungi</taxon>
        <taxon>Dikarya</taxon>
        <taxon>Ascomycota</taxon>
        <taxon>Pezizomycotina</taxon>
        <taxon>Sordariomycetes</taxon>
        <taxon>Hypocreomycetidae</taxon>
        <taxon>Hypocreales</taxon>
        <taxon>Hypocreaceae</taxon>
        <taxon>Trichoderma</taxon>
    </lineage>
</organism>
<protein>
    <submittedName>
        <fullName evidence="2">Zinc finger, c2h2</fullName>
    </submittedName>
</protein>
<reference evidence="2 3" key="1">
    <citation type="journal article" date="2018" name="PLoS Pathog.">
        <title>Evolution of structural diversity of trichothecenes, a family of toxins produced by plant pathogenic and entomopathogenic fungi.</title>
        <authorList>
            <person name="Proctor R.H."/>
            <person name="McCormick S.P."/>
            <person name="Kim H.S."/>
            <person name="Cardoza R.E."/>
            <person name="Stanley A.M."/>
            <person name="Lindo L."/>
            <person name="Kelly A."/>
            <person name="Brown D.W."/>
            <person name="Lee T."/>
            <person name="Vaughan M.M."/>
            <person name="Alexander N.J."/>
            <person name="Busman M."/>
            <person name="Gutierrez S."/>
        </authorList>
    </citation>
    <scope>NUCLEOTIDE SEQUENCE [LARGE SCALE GENOMIC DNA]</scope>
    <source>
        <strain evidence="2 3">IBT 40837</strain>
    </source>
</reference>
<dbReference type="InterPro" id="IPR041661">
    <property type="entry name" value="ZN622/Rei1/Reh1_Znf-C2H2"/>
</dbReference>
<evidence type="ECO:0000313" key="2">
    <source>
        <dbReference type="EMBL" id="RFU81136.1"/>
    </source>
</evidence>
<dbReference type="PROSITE" id="PS00028">
    <property type="entry name" value="ZINC_FINGER_C2H2_1"/>
    <property type="match status" value="1"/>
</dbReference>
<dbReference type="Proteomes" id="UP000266272">
    <property type="component" value="Unassembled WGS sequence"/>
</dbReference>
<dbReference type="STRING" id="490622.A0A395NYG4"/>